<dbReference type="EMBL" id="GBRH01210101">
    <property type="protein sequence ID" value="JAD87794.1"/>
    <property type="molecule type" value="Transcribed_RNA"/>
</dbReference>
<reference evidence="1" key="1">
    <citation type="submission" date="2014-09" db="EMBL/GenBank/DDBJ databases">
        <authorList>
            <person name="Magalhaes I.L.F."/>
            <person name="Oliveira U."/>
            <person name="Santos F.R."/>
            <person name="Vidigal T.H.D.A."/>
            <person name="Brescovit A.D."/>
            <person name="Santos A.J."/>
        </authorList>
    </citation>
    <scope>NUCLEOTIDE SEQUENCE</scope>
    <source>
        <tissue evidence="1">Shoot tissue taken approximately 20 cm above the soil surface</tissue>
    </source>
</reference>
<accession>A0A0A9DGU3</accession>
<name>A0A0A9DGU3_ARUDO</name>
<proteinExistence type="predicted"/>
<dbReference type="AlphaFoldDB" id="A0A0A9DGU3"/>
<evidence type="ECO:0000313" key="1">
    <source>
        <dbReference type="EMBL" id="JAD87794.1"/>
    </source>
</evidence>
<protein>
    <submittedName>
        <fullName evidence="1">Uncharacterized protein</fullName>
    </submittedName>
</protein>
<reference evidence="1" key="2">
    <citation type="journal article" date="2015" name="Data Brief">
        <title>Shoot transcriptome of the giant reed, Arundo donax.</title>
        <authorList>
            <person name="Barrero R.A."/>
            <person name="Guerrero F.D."/>
            <person name="Moolhuijzen P."/>
            <person name="Goolsby J.A."/>
            <person name="Tidwell J."/>
            <person name="Bellgard S.E."/>
            <person name="Bellgard M.I."/>
        </authorList>
    </citation>
    <scope>NUCLEOTIDE SEQUENCE</scope>
    <source>
        <tissue evidence="1">Shoot tissue taken approximately 20 cm above the soil surface</tissue>
    </source>
</reference>
<sequence>MKNHTTIWSICGSLRIQRLNQTHQMQIYRSIHGYNKFKVEISIERFFKTKTRKQAMLAKQHYCYVAKNPCMDTAPWQKINWTYILTVNKHKRSFYSSIP</sequence>
<organism evidence="1">
    <name type="scientific">Arundo donax</name>
    <name type="common">Giant reed</name>
    <name type="synonym">Donax arundinaceus</name>
    <dbReference type="NCBI Taxonomy" id="35708"/>
    <lineage>
        <taxon>Eukaryota</taxon>
        <taxon>Viridiplantae</taxon>
        <taxon>Streptophyta</taxon>
        <taxon>Embryophyta</taxon>
        <taxon>Tracheophyta</taxon>
        <taxon>Spermatophyta</taxon>
        <taxon>Magnoliopsida</taxon>
        <taxon>Liliopsida</taxon>
        <taxon>Poales</taxon>
        <taxon>Poaceae</taxon>
        <taxon>PACMAD clade</taxon>
        <taxon>Arundinoideae</taxon>
        <taxon>Arundineae</taxon>
        <taxon>Arundo</taxon>
    </lineage>
</organism>